<dbReference type="Pfam" id="PF04298">
    <property type="entry name" value="Zn_peptidase_2"/>
    <property type="match status" value="1"/>
</dbReference>
<dbReference type="EMBL" id="JALJXV010000010">
    <property type="protein sequence ID" value="MCP1676621.1"/>
    <property type="molecule type" value="Genomic_DNA"/>
</dbReference>
<keyword evidence="2" id="KW-0378">Hydrolase</keyword>
<keyword evidence="1" id="KW-1133">Transmembrane helix</keyword>
<dbReference type="InterPro" id="IPR007395">
    <property type="entry name" value="Zn_peptidase_2"/>
</dbReference>
<dbReference type="AlphaFoldDB" id="A0AAE3G693"/>
<dbReference type="GO" id="GO:0008233">
    <property type="term" value="F:peptidase activity"/>
    <property type="evidence" value="ECO:0007669"/>
    <property type="project" value="UniProtKB-KW"/>
</dbReference>
<sequence>MLFPGATCRRSESIIESVVYPVMHIFIIFGLLLLLLAYGPSVWVRRVMARHHQPVDRYPGTGAELARDLLQRLELPHVKVEETTSGGDHYDPRDRAVRLGPENYKGRSLTAISVAAHEVGHAIQHADGYQPLRWRTQLVMATRAAQRIGAALLLAAPLIMVITRMPGAGLLLFVGGVLTMGTAVLVHLVTLPTEVDASFRRALPLLEAGYLKPEDRPGARRILTAAAFTYVAAALGSLINVWAWLRLIRP</sequence>
<evidence type="ECO:0000313" key="2">
    <source>
        <dbReference type="EMBL" id="MCP1676621.1"/>
    </source>
</evidence>
<proteinExistence type="predicted"/>
<keyword evidence="3" id="KW-1185">Reference proteome</keyword>
<protein>
    <submittedName>
        <fullName evidence="2">Zn-dependent membrane protease YugP</fullName>
    </submittedName>
</protein>
<reference evidence="2" key="1">
    <citation type="submission" date="2022-03" db="EMBL/GenBank/DDBJ databases">
        <title>Genomic Encyclopedia of Type Strains, Phase III (KMG-III): the genomes of soil and plant-associated and newly described type strains.</title>
        <authorList>
            <person name="Whitman W."/>
        </authorList>
    </citation>
    <scope>NUCLEOTIDE SEQUENCE</scope>
    <source>
        <strain evidence="2">ANL 6-2</strain>
    </source>
</reference>
<feature type="transmembrane region" description="Helical" evidence="1">
    <location>
        <begin position="168"/>
        <end position="191"/>
    </location>
</feature>
<organism evidence="2 3">
    <name type="scientific">Natronocella acetinitrilica</name>
    <dbReference type="NCBI Taxonomy" id="414046"/>
    <lineage>
        <taxon>Bacteria</taxon>
        <taxon>Pseudomonadati</taxon>
        <taxon>Pseudomonadota</taxon>
        <taxon>Gammaproteobacteria</taxon>
        <taxon>Chromatiales</taxon>
        <taxon>Ectothiorhodospiraceae</taxon>
        <taxon>Natronocella</taxon>
    </lineage>
</organism>
<keyword evidence="1" id="KW-0812">Transmembrane</keyword>
<dbReference type="PANTHER" id="PTHR36434:SF1">
    <property type="entry name" value="MEMBRANE PROTEASE YUGP-RELATED"/>
    <property type="match status" value="1"/>
</dbReference>
<dbReference type="Proteomes" id="UP001205843">
    <property type="component" value="Unassembled WGS sequence"/>
</dbReference>
<feature type="transmembrane region" description="Helical" evidence="1">
    <location>
        <begin position="222"/>
        <end position="245"/>
    </location>
</feature>
<keyword evidence="1" id="KW-0472">Membrane</keyword>
<dbReference type="PANTHER" id="PTHR36434">
    <property type="entry name" value="MEMBRANE PROTEASE YUGP-RELATED"/>
    <property type="match status" value="1"/>
</dbReference>
<comment type="caution">
    <text evidence="2">The sequence shown here is derived from an EMBL/GenBank/DDBJ whole genome shotgun (WGS) entry which is preliminary data.</text>
</comment>
<evidence type="ECO:0000256" key="1">
    <source>
        <dbReference type="SAM" id="Phobius"/>
    </source>
</evidence>
<keyword evidence="2" id="KW-0645">Protease</keyword>
<accession>A0AAE3G693</accession>
<feature type="transmembrane region" description="Helical" evidence="1">
    <location>
        <begin position="18"/>
        <end position="38"/>
    </location>
</feature>
<dbReference type="GO" id="GO:0006508">
    <property type="term" value="P:proteolysis"/>
    <property type="evidence" value="ECO:0007669"/>
    <property type="project" value="UniProtKB-KW"/>
</dbReference>
<evidence type="ECO:0000313" key="3">
    <source>
        <dbReference type="Proteomes" id="UP001205843"/>
    </source>
</evidence>
<gene>
    <name evidence="2" type="ORF">J2T57_003792</name>
</gene>
<name>A0AAE3G693_9GAMM</name>